<dbReference type="RefSeq" id="WP_251801909.1">
    <property type="nucleotide sequence ID" value="NZ_JAMQOL010000047.1"/>
</dbReference>
<evidence type="ECO:0000313" key="1">
    <source>
        <dbReference type="EMBL" id="MCM4082189.1"/>
    </source>
</evidence>
<organism evidence="1 2">
    <name type="scientific">Paractinoplanes hotanensis</name>
    <dbReference type="NCBI Taxonomy" id="2906497"/>
    <lineage>
        <taxon>Bacteria</taxon>
        <taxon>Bacillati</taxon>
        <taxon>Actinomycetota</taxon>
        <taxon>Actinomycetes</taxon>
        <taxon>Micromonosporales</taxon>
        <taxon>Micromonosporaceae</taxon>
        <taxon>Paractinoplanes</taxon>
    </lineage>
</organism>
<dbReference type="Proteomes" id="UP001523216">
    <property type="component" value="Unassembled WGS sequence"/>
</dbReference>
<protein>
    <submittedName>
        <fullName evidence="1">Uncharacterized protein</fullName>
    </submittedName>
</protein>
<sequence>MRPTEITISEERAAKALVGGVAPTYLQAFAYEARSAAEAARLLDETVQKVHYWASRLVRLGLLRVVGTVRRPGRPVKRYMSTAQAYRIPATLLPANAFYRDEAGRAATLQRAIAAHRPDLVHDGEMRVVLEPDGTVNMDRVPFEGHRPLDEHSPAVLSTWASLYLDRATAKVLQAQLWQLVQKYRSKTDASGLGKDVYLLHIAMSPEAD</sequence>
<proteinExistence type="predicted"/>
<dbReference type="EMBL" id="JAMQOL010000047">
    <property type="protein sequence ID" value="MCM4082189.1"/>
    <property type="molecule type" value="Genomic_DNA"/>
</dbReference>
<comment type="caution">
    <text evidence="1">The sequence shown here is derived from an EMBL/GenBank/DDBJ whole genome shotgun (WGS) entry which is preliminary data.</text>
</comment>
<name>A0ABT0YA68_9ACTN</name>
<keyword evidence="2" id="KW-1185">Reference proteome</keyword>
<gene>
    <name evidence="1" type="ORF">LXN57_31950</name>
</gene>
<reference evidence="1 2" key="1">
    <citation type="submission" date="2022-06" db="EMBL/GenBank/DDBJ databases">
        <title>Actinoplanes abujensis sp. nov., isolated from Nigerian arid soil.</title>
        <authorList>
            <person name="Ding P."/>
        </authorList>
    </citation>
    <scope>NUCLEOTIDE SEQUENCE [LARGE SCALE GENOMIC DNA]</scope>
    <source>
        <strain evidence="2">TRM88002</strain>
    </source>
</reference>
<accession>A0ABT0YA68</accession>
<evidence type="ECO:0000313" key="2">
    <source>
        <dbReference type="Proteomes" id="UP001523216"/>
    </source>
</evidence>